<reference evidence="3" key="1">
    <citation type="submission" date="2018-05" db="EMBL/GenBank/DDBJ databases">
        <authorList>
            <person name="Lanie J.A."/>
            <person name="Ng W.-L."/>
            <person name="Kazmierczak K.M."/>
            <person name="Andrzejewski T.M."/>
            <person name="Davidsen T.M."/>
            <person name="Wayne K.J."/>
            <person name="Tettelin H."/>
            <person name="Glass J.I."/>
            <person name="Rusch D."/>
            <person name="Podicherti R."/>
            <person name="Tsui H.-C.T."/>
            <person name="Winkler M.E."/>
        </authorList>
    </citation>
    <scope>NUCLEOTIDE SEQUENCE</scope>
</reference>
<dbReference type="InterPro" id="IPR000994">
    <property type="entry name" value="Pept_M24"/>
</dbReference>
<gene>
    <name evidence="3" type="ORF">METZ01_LOCUS158784</name>
</gene>
<proteinExistence type="predicted"/>
<dbReference type="Pfam" id="PF00557">
    <property type="entry name" value="Peptidase_M24"/>
    <property type="match status" value="1"/>
</dbReference>
<dbReference type="AlphaFoldDB" id="A0A382AWH8"/>
<dbReference type="InterPro" id="IPR036005">
    <property type="entry name" value="Creatinase/aminopeptidase-like"/>
</dbReference>
<accession>A0A382AWH8</accession>
<feature type="domain" description="Creatinase N-terminal" evidence="2">
    <location>
        <begin position="16"/>
        <end position="150"/>
    </location>
</feature>
<organism evidence="3">
    <name type="scientific">marine metagenome</name>
    <dbReference type="NCBI Taxonomy" id="408172"/>
    <lineage>
        <taxon>unclassified sequences</taxon>
        <taxon>metagenomes</taxon>
        <taxon>ecological metagenomes</taxon>
    </lineage>
</organism>
<dbReference type="Gene3D" id="3.90.230.10">
    <property type="entry name" value="Creatinase/methionine aminopeptidase superfamily"/>
    <property type="match status" value="1"/>
</dbReference>
<dbReference type="PANTHER" id="PTHR46112:SF2">
    <property type="entry name" value="XAA-PRO AMINOPEPTIDASE P-RELATED"/>
    <property type="match status" value="1"/>
</dbReference>
<dbReference type="InterPro" id="IPR000587">
    <property type="entry name" value="Creatinase_N"/>
</dbReference>
<name>A0A382AWH8_9ZZZZ</name>
<dbReference type="InterPro" id="IPR029149">
    <property type="entry name" value="Creatin/AminoP/Spt16_N"/>
</dbReference>
<dbReference type="PANTHER" id="PTHR46112">
    <property type="entry name" value="AMINOPEPTIDASE"/>
    <property type="match status" value="1"/>
</dbReference>
<evidence type="ECO:0000259" key="1">
    <source>
        <dbReference type="Pfam" id="PF00557"/>
    </source>
</evidence>
<dbReference type="SUPFAM" id="SSF55920">
    <property type="entry name" value="Creatinase/aminopeptidase"/>
    <property type="match status" value="1"/>
</dbReference>
<dbReference type="InterPro" id="IPR050659">
    <property type="entry name" value="Peptidase_M24B"/>
</dbReference>
<dbReference type="SUPFAM" id="SSF53092">
    <property type="entry name" value="Creatinase/prolidase N-terminal domain"/>
    <property type="match status" value="1"/>
</dbReference>
<feature type="non-terminal residue" evidence="3">
    <location>
        <position position="308"/>
    </location>
</feature>
<evidence type="ECO:0000313" key="3">
    <source>
        <dbReference type="EMBL" id="SVB05930.1"/>
    </source>
</evidence>
<dbReference type="EMBL" id="UINC01027155">
    <property type="protein sequence ID" value="SVB05930.1"/>
    <property type="molecule type" value="Genomic_DNA"/>
</dbReference>
<evidence type="ECO:0000259" key="2">
    <source>
        <dbReference type="Pfam" id="PF01321"/>
    </source>
</evidence>
<dbReference type="Pfam" id="PF01321">
    <property type="entry name" value="Creatinase_N"/>
    <property type="match status" value="1"/>
</dbReference>
<feature type="domain" description="Peptidase M24" evidence="1">
    <location>
        <begin position="165"/>
        <end position="300"/>
    </location>
</feature>
<protein>
    <submittedName>
        <fullName evidence="3">Uncharacterized protein</fullName>
    </submittedName>
</protein>
<sequence>MTERADFSERDRRYLAVRNAMGQFPMDALIVAGHGSGFNRGNLRYLADVHMWEGDGLILIPLNGEPMHVQVTYASSSLPDYLWVEDFRREPDPQDAIIDAIREKGLTNGTIGIAGYKKIITVGALEKLTTAFPNAKFKDADMLLDKIRAVKSELEILQLKELWFMSQHAIERFVDVVSPEITQREAAAESSKIFRSAGSFTDLTVIQEGNFKGLPRDVSLKCDDWISFHLEICGETGHWSEINVVCAFKEPDKLEEKLIASEFRALQEIKKMAKPGVTLEDMEKIFLEVIRGDGWGLGQPEWHYSFHG</sequence>
<dbReference type="Gene3D" id="3.40.350.10">
    <property type="entry name" value="Creatinase/prolidase N-terminal domain"/>
    <property type="match status" value="1"/>
</dbReference>